<protein>
    <recommendedName>
        <fullName evidence="3">YD repeat-containing protein</fullName>
    </recommendedName>
</protein>
<dbReference type="RefSeq" id="WP_073298018.1">
    <property type="nucleotide sequence ID" value="NZ_FRAV01000074.1"/>
</dbReference>
<organism evidence="1 2">
    <name type="scientific">Chryseobacterium polytrichastri</name>
    <dbReference type="NCBI Taxonomy" id="1302687"/>
    <lineage>
        <taxon>Bacteria</taxon>
        <taxon>Pseudomonadati</taxon>
        <taxon>Bacteroidota</taxon>
        <taxon>Flavobacteriia</taxon>
        <taxon>Flavobacteriales</taxon>
        <taxon>Weeksellaceae</taxon>
        <taxon>Chryseobacterium group</taxon>
        <taxon>Chryseobacterium</taxon>
    </lineage>
</organism>
<dbReference type="STRING" id="1302687.SAMN05444267_10742"/>
<reference evidence="2" key="1">
    <citation type="submission" date="2016-11" db="EMBL/GenBank/DDBJ databases">
        <authorList>
            <person name="Varghese N."/>
            <person name="Submissions S."/>
        </authorList>
    </citation>
    <scope>NUCLEOTIDE SEQUENCE [LARGE SCALE GENOMIC DNA]</scope>
    <source>
        <strain evidence="2">DSM 26899</strain>
    </source>
</reference>
<evidence type="ECO:0000313" key="2">
    <source>
        <dbReference type="Proteomes" id="UP000184364"/>
    </source>
</evidence>
<evidence type="ECO:0000313" key="1">
    <source>
        <dbReference type="EMBL" id="SHM69537.1"/>
    </source>
</evidence>
<accession>A0A1M7KVC5</accession>
<dbReference type="AlphaFoldDB" id="A0A1M7KVC5"/>
<proteinExistence type="predicted"/>
<dbReference type="EMBL" id="FRAV01000074">
    <property type="protein sequence ID" value="SHM69537.1"/>
    <property type="molecule type" value="Genomic_DNA"/>
</dbReference>
<dbReference type="OrthoDB" id="9814627at2"/>
<dbReference type="Proteomes" id="UP000184364">
    <property type="component" value="Unassembled WGS sequence"/>
</dbReference>
<name>A0A1M7KVC5_9FLAO</name>
<evidence type="ECO:0008006" key="3">
    <source>
        <dbReference type="Google" id="ProtNLM"/>
    </source>
</evidence>
<sequence length="1048" mass="119941">MYRYFRTRHPDEYFSEATASSNKKIGIYDFRNNYYDVLSLLNDTYSIDYNNQEINEFFYEASEKQKYDSKQDLYQYNFMGYSGKFIIEKVGSNYNVVKLSKDNLKITYKHVEKTFDIVDDKGIKYVFDVKEQSENYSFNQNITFTGDSNLSDSYNYNYISSFHLSKVIFENNLLAEFIYNAADELFIEKQRTVNNIQNLSEYLESYMMVFNGGSCQFLPSNILPSYSNQATTIETKTKKLKQIKIPNQSIIDFTTLKGSRQDYNILGNTNTPYLNKISIKDWNNKEVKSYQFEYAFSHKLFLANIIESTETNETSKYSFSYKNNTIPTTGLKTDYWGYYKALGSYCDNIMIDNYLSENRNVDKEYVSKDVLTQIIYPTKGATIFEYEPNTYSYVGNAEVASSNPLDGSIDYFENNPDNWIINQINDFSLNSSYGNEQLQGLGFIGTDKTYIFNSSIDNNEGIAGFLNLYKKTAGNQIIETTSLSSECPLEIRLQTGFKYSIGFRWNHMGQAGENPLPSVPINGHANVVINEKTIKSNLNQYLYGGGIRIKNIYYLDETNASVQAELQNQGYPSTFEKKISFDYNFFDNSLRSSGSLVYPKPIMSYEITRKIKHNGTCTLDHYLWSSKYRVNTNLNNLSAISTQGGDVGYKNVTVSETNHGKSEYTYTSPIEYPESMGYAAIKYPFAPTKNIDYKRGLLVSEKKFDNTSRLLTSTENAYDFENFEKTTGITLYYRNEDCPTASSFLDYQNYKIAMESPTCGNSVQCGNAKLCGIPTNFISYHLNKEAFGWAKMKQSTSKNYFYSGNNLVKTTVSENLYTYSSNNMQLLKQGAITPDGTINETSYQYAHEKGDTRLIDANMISTPLETEVKKNSKTIAKSETKYDNLSNLLPSSVISYDLQNGTTPSTEVTYDKYDLKGNLQQYTMKNGIPVSIIWGYNNTQPIAKIEGTTYDQAFALTGIADIIAKSDEDINESTQNTLISTLDDFRRNNNRFYITTYSYDPLIGVTSITPPSGIREVYIYDTANRLKEIRENDGSGKLLKEFKYNYKN</sequence>
<keyword evidence="2" id="KW-1185">Reference proteome</keyword>
<gene>
    <name evidence="1" type="ORF">SAMN05444267_10742</name>
</gene>